<evidence type="ECO:0000256" key="3">
    <source>
        <dbReference type="ARBA" id="ARBA00022516"/>
    </source>
</evidence>
<dbReference type="InterPro" id="IPR015876">
    <property type="entry name" value="Acyl-CoA_DS"/>
</dbReference>
<protein>
    <recommendedName>
        <fullName evidence="14">Acyl-CoA desaturase</fullName>
        <ecNumber evidence="14">1.14.19.1</ecNumber>
    </recommendedName>
</protein>
<keyword evidence="6 14" id="KW-0479">Metal-binding</keyword>
<feature type="transmembrane region" description="Helical" evidence="16">
    <location>
        <begin position="21"/>
        <end position="39"/>
    </location>
</feature>
<comment type="domain">
    <text evidence="15">The histidine box domains are involved in binding the catalytic metal ions.</text>
</comment>
<evidence type="ECO:0000256" key="5">
    <source>
        <dbReference type="ARBA" id="ARBA00022692"/>
    </source>
</evidence>
<keyword evidence="4 14" id="KW-0349">Heme</keyword>
<dbReference type="GO" id="GO:0006636">
    <property type="term" value="P:unsaturated fatty acid biosynthetic process"/>
    <property type="evidence" value="ECO:0007669"/>
    <property type="project" value="UniProtKB-UniRule"/>
</dbReference>
<feature type="domain" description="Cytochrome b5 heme-binding" evidence="17">
    <location>
        <begin position="333"/>
        <end position="436"/>
    </location>
</feature>
<comment type="similarity">
    <text evidence="2 14 15">Belongs to the fatty acid desaturase type 1 family.</text>
</comment>
<dbReference type="Proteomes" id="UP000250043">
    <property type="component" value="Unassembled WGS sequence"/>
</dbReference>
<dbReference type="InterPro" id="IPR005804">
    <property type="entry name" value="FA_desaturase_dom"/>
</dbReference>
<evidence type="ECO:0000256" key="13">
    <source>
        <dbReference type="ARBA" id="ARBA00023160"/>
    </source>
</evidence>
<keyword evidence="19" id="KW-1185">Reference proteome</keyword>
<comment type="function">
    <text evidence="14">Stearoyl-CoA desaturase that utilizes O(2) and electrons from reduced cytochrome b5 to introduce the first double bond into saturated fatty acyl-CoA substrates.</text>
</comment>
<evidence type="ECO:0000256" key="6">
    <source>
        <dbReference type="ARBA" id="ARBA00022723"/>
    </source>
</evidence>
<dbReference type="Pfam" id="PF00487">
    <property type="entry name" value="FA_desaturase"/>
    <property type="match status" value="1"/>
</dbReference>
<proteinExistence type="inferred from homology"/>
<gene>
    <name evidence="18" type="ORF">OBBRIDRAFT_260119</name>
</gene>
<keyword evidence="8 16" id="KW-1133">Transmembrane helix</keyword>
<dbReference type="GO" id="GO:0005506">
    <property type="term" value="F:iron ion binding"/>
    <property type="evidence" value="ECO:0007669"/>
    <property type="project" value="TreeGrafter"/>
</dbReference>
<dbReference type="GO" id="GO:0004768">
    <property type="term" value="F:stearoyl-CoA 9-desaturase activity"/>
    <property type="evidence" value="ECO:0007669"/>
    <property type="project" value="UniProtKB-UniRule"/>
</dbReference>
<dbReference type="PRINTS" id="PR00075">
    <property type="entry name" value="FACDDSATRASE"/>
</dbReference>
<dbReference type="OrthoDB" id="10260134at2759"/>
<keyword evidence="14" id="KW-0813">Transport</keyword>
<dbReference type="PANTHER" id="PTHR11351:SF31">
    <property type="entry name" value="DESATURASE 1, ISOFORM A-RELATED"/>
    <property type="match status" value="1"/>
</dbReference>
<dbReference type="GO" id="GO:0020037">
    <property type="term" value="F:heme binding"/>
    <property type="evidence" value="ECO:0007669"/>
    <property type="project" value="InterPro"/>
</dbReference>
<sequence length="438" mass="49308">MATSAAPETRPAKVWWSNATFFVGVHIAAAIGIYLYPWYSVPRRTLWLTLVLWQASSLGITVGYHRLYSHRAFRARLGVRILIACLGSSALQGSIKWWCLRHRLHHRFTDDPVHDPYAATRGLLWSHMGWIFFKPRYERMNLVDSDDLEHDPVVRLQHKYYVPIAGFFGLALPSIIGAAWGDPIGAYIWAGLLARILAWHCTFCVNSLAHWDGLQPYSDENTSKSNFLLALLTCGEGNHNFHHAFPHDFRSGPCLLDWDPSKWVILLLHSLGYASGLRRARDEDVHAALEHMSKHENEHVRGHVHGFEPGYHTIPEGSVARGEDEEAADVWTGKVWTLGQAMQYARAGKGVGRCAIIIDGFVVDATGYLGEHPGGAAIIRKYSIRADPGENQKEGAVLSESEEVWKEASWAFHGGLNQHTWAAKRRMRELRVAKLSDD</sequence>
<keyword evidence="3 14" id="KW-0444">Lipid biosynthesis</keyword>
<evidence type="ECO:0000313" key="18">
    <source>
        <dbReference type="EMBL" id="OCH86098.1"/>
    </source>
</evidence>
<keyword evidence="10 14" id="KW-0408">Iron</keyword>
<keyword evidence="13 14" id="KW-0275">Fatty acid biosynthesis</keyword>
<evidence type="ECO:0000256" key="9">
    <source>
        <dbReference type="ARBA" id="ARBA00023002"/>
    </source>
</evidence>
<reference evidence="18 19" key="1">
    <citation type="submission" date="2016-07" db="EMBL/GenBank/DDBJ databases">
        <title>Draft genome of the white-rot fungus Obba rivulosa 3A-2.</title>
        <authorList>
            <consortium name="DOE Joint Genome Institute"/>
            <person name="Miettinen O."/>
            <person name="Riley R."/>
            <person name="Acob R."/>
            <person name="Barry K."/>
            <person name="Cullen D."/>
            <person name="De Vries R."/>
            <person name="Hainaut M."/>
            <person name="Hatakka A."/>
            <person name="Henrissat B."/>
            <person name="Hilden K."/>
            <person name="Kuo R."/>
            <person name="Labutti K."/>
            <person name="Lipzen A."/>
            <person name="Makela M.R."/>
            <person name="Sandor L."/>
            <person name="Spatafora J.W."/>
            <person name="Grigoriev I.V."/>
            <person name="Hibbett D.S."/>
        </authorList>
    </citation>
    <scope>NUCLEOTIDE SEQUENCE [LARGE SCALE GENOMIC DNA]</scope>
    <source>
        <strain evidence="18 19">3A-2</strain>
    </source>
</reference>
<dbReference type="GO" id="GO:0005789">
    <property type="term" value="C:endoplasmic reticulum membrane"/>
    <property type="evidence" value="ECO:0007669"/>
    <property type="project" value="TreeGrafter"/>
</dbReference>
<evidence type="ECO:0000256" key="14">
    <source>
        <dbReference type="PIRNR" id="PIRNR000345"/>
    </source>
</evidence>
<dbReference type="EC" id="1.14.19.1" evidence="14"/>
<dbReference type="InterPro" id="IPR036400">
    <property type="entry name" value="Cyt_B5-like_heme/steroid_sf"/>
</dbReference>
<evidence type="ECO:0000256" key="2">
    <source>
        <dbReference type="ARBA" id="ARBA00009295"/>
    </source>
</evidence>
<comment type="catalytic activity">
    <reaction evidence="14">
        <text>octadecanoyl-CoA + 2 Fe(II)-[cytochrome b5] + O2 + 2 H(+) = (9Z)-octadecenoyl-CoA + 2 Fe(III)-[cytochrome b5] + 2 H2O</text>
        <dbReference type="Rhea" id="RHEA:19721"/>
        <dbReference type="Rhea" id="RHEA-COMP:10438"/>
        <dbReference type="Rhea" id="RHEA-COMP:10439"/>
        <dbReference type="ChEBI" id="CHEBI:15377"/>
        <dbReference type="ChEBI" id="CHEBI:15378"/>
        <dbReference type="ChEBI" id="CHEBI:15379"/>
        <dbReference type="ChEBI" id="CHEBI:29033"/>
        <dbReference type="ChEBI" id="CHEBI:29034"/>
        <dbReference type="ChEBI" id="CHEBI:57387"/>
        <dbReference type="ChEBI" id="CHEBI:57394"/>
        <dbReference type="EC" id="1.14.19.1"/>
    </reaction>
</comment>
<evidence type="ECO:0000256" key="4">
    <source>
        <dbReference type="ARBA" id="ARBA00022617"/>
    </source>
</evidence>
<dbReference type="AlphaFoldDB" id="A0A8E2DKS5"/>
<dbReference type="InterPro" id="IPR018506">
    <property type="entry name" value="Cyt_B5_heme-BS"/>
</dbReference>
<dbReference type="PROSITE" id="PS00191">
    <property type="entry name" value="CYTOCHROME_B5_1"/>
    <property type="match status" value="1"/>
</dbReference>
<comment type="cofactor">
    <cofactor evidence="14">
        <name>Fe(2+)</name>
        <dbReference type="ChEBI" id="CHEBI:29033"/>
    </cofactor>
    <text evidence="14">Expected to bind 2 Fe(2+) ions per subunit.</text>
</comment>
<dbReference type="PROSITE" id="PS50255">
    <property type="entry name" value="CYTOCHROME_B5_2"/>
    <property type="match status" value="1"/>
</dbReference>
<keyword evidence="14" id="KW-0249">Electron transport</keyword>
<keyword evidence="5 15" id="KW-0812">Transmembrane</keyword>
<name>A0A8E2DKS5_9APHY</name>
<evidence type="ECO:0000259" key="17">
    <source>
        <dbReference type="PROSITE" id="PS50255"/>
    </source>
</evidence>
<evidence type="ECO:0000256" key="12">
    <source>
        <dbReference type="ARBA" id="ARBA00023136"/>
    </source>
</evidence>
<dbReference type="InterPro" id="IPR009160">
    <property type="entry name" value="Acyl-CoA_deSatase_haem/ster-bd"/>
</dbReference>
<dbReference type="Gene3D" id="3.10.120.10">
    <property type="entry name" value="Cytochrome b5-like heme/steroid binding domain"/>
    <property type="match status" value="1"/>
</dbReference>
<keyword evidence="9 14" id="KW-0560">Oxidoreductase</keyword>
<dbReference type="PANTHER" id="PTHR11351">
    <property type="entry name" value="ACYL-COA DESATURASE"/>
    <property type="match status" value="1"/>
</dbReference>
<evidence type="ECO:0000256" key="10">
    <source>
        <dbReference type="ARBA" id="ARBA00023004"/>
    </source>
</evidence>
<feature type="transmembrane region" description="Helical" evidence="16">
    <location>
        <begin position="77"/>
        <end position="97"/>
    </location>
</feature>
<feature type="transmembrane region" description="Helical" evidence="16">
    <location>
        <begin position="45"/>
        <end position="65"/>
    </location>
</feature>
<evidence type="ECO:0000256" key="11">
    <source>
        <dbReference type="ARBA" id="ARBA00023098"/>
    </source>
</evidence>
<evidence type="ECO:0000256" key="7">
    <source>
        <dbReference type="ARBA" id="ARBA00022832"/>
    </source>
</evidence>
<keyword evidence="12 16" id="KW-0472">Membrane</keyword>
<evidence type="ECO:0000313" key="19">
    <source>
        <dbReference type="Proteomes" id="UP000250043"/>
    </source>
</evidence>
<keyword evidence="7 14" id="KW-0276">Fatty acid metabolism</keyword>
<dbReference type="PIRSF" id="PIRSF000345">
    <property type="entry name" value="OLE1"/>
    <property type="match status" value="1"/>
</dbReference>
<evidence type="ECO:0000256" key="8">
    <source>
        <dbReference type="ARBA" id="ARBA00022989"/>
    </source>
</evidence>
<dbReference type="EMBL" id="KV722544">
    <property type="protein sequence ID" value="OCH86098.1"/>
    <property type="molecule type" value="Genomic_DNA"/>
</dbReference>
<accession>A0A8E2DKS5</accession>
<comment type="subcellular location">
    <subcellularLocation>
        <location evidence="1">Membrane</location>
        <topology evidence="1">Multi-pass membrane protein</topology>
    </subcellularLocation>
</comment>
<feature type="transmembrane region" description="Helical" evidence="16">
    <location>
        <begin position="160"/>
        <end position="180"/>
    </location>
</feature>
<dbReference type="CDD" id="cd03505">
    <property type="entry name" value="Delta9-FADS-like"/>
    <property type="match status" value="1"/>
</dbReference>
<dbReference type="InterPro" id="IPR001199">
    <property type="entry name" value="Cyt_B5-like_heme/steroid-bd"/>
</dbReference>
<organism evidence="18 19">
    <name type="scientific">Obba rivulosa</name>
    <dbReference type="NCBI Taxonomy" id="1052685"/>
    <lineage>
        <taxon>Eukaryota</taxon>
        <taxon>Fungi</taxon>
        <taxon>Dikarya</taxon>
        <taxon>Basidiomycota</taxon>
        <taxon>Agaricomycotina</taxon>
        <taxon>Agaricomycetes</taxon>
        <taxon>Polyporales</taxon>
        <taxon>Gelatoporiaceae</taxon>
        <taxon>Obba</taxon>
    </lineage>
</organism>
<dbReference type="SUPFAM" id="SSF55856">
    <property type="entry name" value="Cytochrome b5-like heme/steroid binding domain"/>
    <property type="match status" value="1"/>
</dbReference>
<evidence type="ECO:0000256" key="16">
    <source>
        <dbReference type="SAM" id="Phobius"/>
    </source>
</evidence>
<keyword evidence="11 14" id="KW-0443">Lipid metabolism</keyword>
<evidence type="ECO:0000256" key="1">
    <source>
        <dbReference type="ARBA" id="ARBA00004141"/>
    </source>
</evidence>
<evidence type="ECO:0000256" key="15">
    <source>
        <dbReference type="RuleBase" id="RU000581"/>
    </source>
</evidence>